<name>A0ABV2HXI8_9HYPH</name>
<feature type="transmembrane region" description="Helical" evidence="2">
    <location>
        <begin position="45"/>
        <end position="66"/>
    </location>
</feature>
<evidence type="ECO:0008006" key="5">
    <source>
        <dbReference type="Google" id="ProtNLM"/>
    </source>
</evidence>
<organism evidence="3 4">
    <name type="scientific">Mesorhizobium shonense</name>
    <dbReference type="NCBI Taxonomy" id="1209948"/>
    <lineage>
        <taxon>Bacteria</taxon>
        <taxon>Pseudomonadati</taxon>
        <taxon>Pseudomonadota</taxon>
        <taxon>Alphaproteobacteria</taxon>
        <taxon>Hyphomicrobiales</taxon>
        <taxon>Phyllobacteriaceae</taxon>
        <taxon>Mesorhizobium</taxon>
    </lineage>
</organism>
<dbReference type="RefSeq" id="WP_292302375.1">
    <property type="nucleotide sequence ID" value="NZ_JBEPLM010000008.1"/>
</dbReference>
<dbReference type="EMBL" id="JBEPLM010000008">
    <property type="protein sequence ID" value="MET3594802.1"/>
    <property type="molecule type" value="Genomic_DNA"/>
</dbReference>
<feature type="region of interest" description="Disordered" evidence="1">
    <location>
        <begin position="77"/>
        <end position="98"/>
    </location>
</feature>
<reference evidence="3 4" key="1">
    <citation type="submission" date="2024-06" db="EMBL/GenBank/DDBJ databases">
        <title>Genomic Encyclopedia of Type Strains, Phase IV (KMG-IV): sequencing the most valuable type-strain genomes for metagenomic binning, comparative biology and taxonomic classification.</title>
        <authorList>
            <person name="Goeker M."/>
        </authorList>
    </citation>
    <scope>NUCLEOTIDE SEQUENCE [LARGE SCALE GENOMIC DNA]</scope>
    <source>
        <strain evidence="3 4">DSM 29846</strain>
    </source>
</reference>
<evidence type="ECO:0000256" key="1">
    <source>
        <dbReference type="SAM" id="MobiDB-lite"/>
    </source>
</evidence>
<dbReference type="Proteomes" id="UP001549036">
    <property type="component" value="Unassembled WGS sequence"/>
</dbReference>
<accession>A0ABV2HXI8</accession>
<proteinExistence type="predicted"/>
<keyword evidence="2" id="KW-1133">Transmembrane helix</keyword>
<keyword evidence="2" id="KW-0472">Membrane</keyword>
<evidence type="ECO:0000313" key="3">
    <source>
        <dbReference type="EMBL" id="MET3594802.1"/>
    </source>
</evidence>
<keyword evidence="2" id="KW-0812">Transmembrane</keyword>
<comment type="caution">
    <text evidence="3">The sequence shown here is derived from an EMBL/GenBank/DDBJ whole genome shotgun (WGS) entry which is preliminary data.</text>
</comment>
<evidence type="ECO:0000313" key="4">
    <source>
        <dbReference type="Proteomes" id="UP001549036"/>
    </source>
</evidence>
<sequence>MFKFARKYEFYRRLVGILYCLLFAGFAIVPGGVRTAHWLERNAGLKVMLACGVAYIAFMSFLVWLINKTNEAYPTLTLPPASILQPPPIEESDSATDVTVETTLKSAGLEK</sequence>
<protein>
    <recommendedName>
        <fullName evidence="5">DUF485 domain-containing protein</fullName>
    </recommendedName>
</protein>
<evidence type="ECO:0000256" key="2">
    <source>
        <dbReference type="SAM" id="Phobius"/>
    </source>
</evidence>
<gene>
    <name evidence="3" type="ORF">ABID26_004210</name>
</gene>
<keyword evidence="4" id="KW-1185">Reference proteome</keyword>